<dbReference type="OrthoDB" id="9771112at2"/>
<keyword evidence="4" id="KW-0732">Signal</keyword>
<dbReference type="InterPro" id="IPR019734">
    <property type="entry name" value="TPR_rpt"/>
</dbReference>
<name>A0A3D9L158_MARFU</name>
<evidence type="ECO:0000313" key="6">
    <source>
        <dbReference type="EMBL" id="RED97482.1"/>
    </source>
</evidence>
<feature type="repeat" description="TPR" evidence="3">
    <location>
        <begin position="307"/>
        <end position="340"/>
    </location>
</feature>
<gene>
    <name evidence="6" type="ORF">C7460_11292</name>
</gene>
<dbReference type="InterPro" id="IPR011990">
    <property type="entry name" value="TPR-like_helical_dom_sf"/>
</dbReference>
<keyword evidence="2 3" id="KW-0802">TPR repeat</keyword>
<evidence type="ECO:0000259" key="5">
    <source>
        <dbReference type="Pfam" id="PF12770"/>
    </source>
</evidence>
<protein>
    <submittedName>
        <fullName evidence="6">CHAT domain-containing protein</fullName>
    </submittedName>
</protein>
<evidence type="ECO:0000256" key="1">
    <source>
        <dbReference type="ARBA" id="ARBA00022737"/>
    </source>
</evidence>
<organism evidence="6 7">
    <name type="scientific">Marinoscillum furvescens DSM 4134</name>
    <dbReference type="NCBI Taxonomy" id="1122208"/>
    <lineage>
        <taxon>Bacteria</taxon>
        <taxon>Pseudomonadati</taxon>
        <taxon>Bacteroidota</taxon>
        <taxon>Cytophagia</taxon>
        <taxon>Cytophagales</taxon>
        <taxon>Reichenbachiellaceae</taxon>
        <taxon>Marinoscillum</taxon>
    </lineage>
</organism>
<dbReference type="SUPFAM" id="SSF48452">
    <property type="entry name" value="TPR-like"/>
    <property type="match status" value="3"/>
</dbReference>
<sequence length="890" mass="100091">MKKILILTFLASSLFLSGQQNSYQQALAQLEAGNYVDAFSSFQTAGEVFLTEQKIDLYSYCHLQMGKCHLAQGELMAAQKHLKSTLKYVREEIPDAAPLQVEGYLLLAETQLKLGRTDLALETLNKAEALLPAQDNLLAAECYNDLGVAHWNAQNHSVAIAYHEKALAIRKTLLPTNAPPIAHSYLNIGLIYLNRDFLQAVINFNNALNIYRTVHGPTHPQVALCYSNLAFANSSQGNFSDALRYIDQTMDIWNQTFADDHPNKAYTFSNKGRILEAQGDLDQALLAQQEALQIYHRLYGQKHPEIANTYYLLGSVLLKKNEYQSALEHFQKSIYANLYDQDFEGLYDLPQLGNYYDGNILLTSLQSKAQTLEAFHFGKTLSLNDLEASLATYQLADDLIAKLRQMRLNESDKLRIGTIAADIYSNAIRIGHYLSDKTFRKQHFANIAFGFCERSKSAVLLEAIGDTKAKSFAGIPDAIIQKEDSLQNIMAAIEQQLASKPKEPRLTTLKNELFEAQRAHNLFIQKLESDFPRYYELKYQPVDFDLSNLQAQLSPTTVLLSYYVSEDRVYIFEVSNEKIKVHAKALPDDFISTVSAYRNGMRYQLAEAFQPAASALYDLLIPDVKAKKLIIIPHGILGTVPFESFIIENENAEAPHYLIEDLEVSYDYAAQLFLSKASKASSTQGIFLAAPVSFDYPEMSLNELPASENEVKEIKYLFLGSSDKPTVWLNSSATESKLKNKDLSSYRYLHFATHGVVNPRQPALSRIFLSPDDQEDGNLYTGEIYSLDIGADLVTLSACETGLGKLQKGEGIIGLSRSLMYAGAKNLMVSLWQVADASTARLMIDFYRQHLHHSGNKTYADDLRNAKLKMLQSENYNQPYYWAPFILIGR</sequence>
<dbReference type="PANTHER" id="PTHR45641">
    <property type="entry name" value="TETRATRICOPEPTIDE REPEAT PROTEIN (AFU_ORTHOLOGUE AFUA_6G03870)"/>
    <property type="match status" value="1"/>
</dbReference>
<dbReference type="SMART" id="SM00028">
    <property type="entry name" value="TPR"/>
    <property type="match status" value="7"/>
</dbReference>
<dbReference type="InterPro" id="IPR024983">
    <property type="entry name" value="CHAT_dom"/>
</dbReference>
<dbReference type="AlphaFoldDB" id="A0A3D9L158"/>
<proteinExistence type="predicted"/>
<comment type="caution">
    <text evidence="6">The sequence shown here is derived from an EMBL/GenBank/DDBJ whole genome shotgun (WGS) entry which is preliminary data.</text>
</comment>
<dbReference type="PANTHER" id="PTHR45641:SF19">
    <property type="entry name" value="NEPHROCYSTIN-3"/>
    <property type="match status" value="1"/>
</dbReference>
<accession>A0A3D9L158</accession>
<keyword evidence="7" id="KW-1185">Reference proteome</keyword>
<reference evidence="6 7" key="1">
    <citation type="submission" date="2018-07" db="EMBL/GenBank/DDBJ databases">
        <title>Genomic Encyclopedia of Type Strains, Phase IV (KMG-IV): sequencing the most valuable type-strain genomes for metagenomic binning, comparative biology and taxonomic classification.</title>
        <authorList>
            <person name="Goeker M."/>
        </authorList>
    </citation>
    <scope>NUCLEOTIDE SEQUENCE [LARGE SCALE GENOMIC DNA]</scope>
    <source>
        <strain evidence="6 7">DSM 4134</strain>
    </source>
</reference>
<dbReference type="EMBL" id="QREG01000012">
    <property type="protein sequence ID" value="RED97482.1"/>
    <property type="molecule type" value="Genomic_DNA"/>
</dbReference>
<feature type="chain" id="PRO_5017756640" evidence="4">
    <location>
        <begin position="23"/>
        <end position="890"/>
    </location>
</feature>
<dbReference type="PROSITE" id="PS50005">
    <property type="entry name" value="TPR"/>
    <property type="match status" value="1"/>
</dbReference>
<dbReference type="Pfam" id="PF13424">
    <property type="entry name" value="TPR_12"/>
    <property type="match status" value="3"/>
</dbReference>
<feature type="domain" description="CHAT" evidence="5">
    <location>
        <begin position="610"/>
        <end position="890"/>
    </location>
</feature>
<evidence type="ECO:0000256" key="3">
    <source>
        <dbReference type="PROSITE-ProRule" id="PRU00339"/>
    </source>
</evidence>
<dbReference type="RefSeq" id="WP_115868635.1">
    <property type="nucleotide sequence ID" value="NZ_QREG01000012.1"/>
</dbReference>
<dbReference type="PROSITE" id="PS50293">
    <property type="entry name" value="TPR_REGION"/>
    <property type="match status" value="1"/>
</dbReference>
<dbReference type="Gene3D" id="1.25.40.10">
    <property type="entry name" value="Tetratricopeptide repeat domain"/>
    <property type="match status" value="3"/>
</dbReference>
<dbReference type="Proteomes" id="UP000256779">
    <property type="component" value="Unassembled WGS sequence"/>
</dbReference>
<feature type="signal peptide" evidence="4">
    <location>
        <begin position="1"/>
        <end position="22"/>
    </location>
</feature>
<evidence type="ECO:0000256" key="4">
    <source>
        <dbReference type="SAM" id="SignalP"/>
    </source>
</evidence>
<evidence type="ECO:0000256" key="2">
    <source>
        <dbReference type="ARBA" id="ARBA00022803"/>
    </source>
</evidence>
<dbReference type="Pfam" id="PF12770">
    <property type="entry name" value="CHAT"/>
    <property type="match status" value="1"/>
</dbReference>
<evidence type="ECO:0000313" key="7">
    <source>
        <dbReference type="Proteomes" id="UP000256779"/>
    </source>
</evidence>
<keyword evidence="1" id="KW-0677">Repeat</keyword>